<dbReference type="GO" id="GO:0008239">
    <property type="term" value="F:dipeptidyl-peptidase activity"/>
    <property type="evidence" value="ECO:0007669"/>
    <property type="project" value="InterPro"/>
</dbReference>
<organism evidence="3">
    <name type="scientific">Phenylobacterium glaciei</name>
    <dbReference type="NCBI Taxonomy" id="2803784"/>
    <lineage>
        <taxon>Bacteria</taxon>
        <taxon>Pseudomonadati</taxon>
        <taxon>Pseudomonadota</taxon>
        <taxon>Alphaproteobacteria</taxon>
        <taxon>Caulobacterales</taxon>
        <taxon>Caulobacteraceae</taxon>
        <taxon>Phenylobacterium</taxon>
    </lineage>
</organism>
<feature type="domain" description="Xaa-Pro dipeptidyl-peptidase C-terminal" evidence="2">
    <location>
        <begin position="40"/>
        <end position="83"/>
    </location>
</feature>
<evidence type="ECO:0000259" key="2">
    <source>
        <dbReference type="Pfam" id="PF08530"/>
    </source>
</evidence>
<proteinExistence type="predicted"/>
<evidence type="ECO:0000256" key="1">
    <source>
        <dbReference type="SAM" id="MobiDB-lite"/>
    </source>
</evidence>
<feature type="compositionally biased region" description="Low complexity" evidence="1">
    <location>
        <begin position="90"/>
        <end position="99"/>
    </location>
</feature>
<name>A0A974P4H9_9CAUL</name>
<feature type="compositionally biased region" description="Low complexity" evidence="1">
    <location>
        <begin position="108"/>
        <end position="117"/>
    </location>
</feature>
<sequence length="260" mass="29424">MASRWPRIWRSWAIHGPPPHRRRPPRRQGRGAGDGGDAGGKSWLVSYGLKNLTHRDSDETPQALEPGRSYDVSFPLFLVGHRFTRATAFASRSARTSGPWPGPRRRSSPSALRSTTAGSACRCGPLRPHLRRSRFRSSMRRRPPARRRRRWSPRRRCPRPLPDRARQPAGSLHLARHRDHHLAGTLGDGGVDRGSAQFGRWRQEASSSWKRDAWDCSLSAVIELTSTPTEFVLSEQLTARQGATVVFQRRKDSRIARNLV</sequence>
<accession>A0A974P4H9</accession>
<protein>
    <recommendedName>
        <fullName evidence="2">Xaa-Pro dipeptidyl-peptidase C-terminal domain-containing protein</fullName>
    </recommendedName>
</protein>
<feature type="compositionally biased region" description="Basic residues" evidence="1">
    <location>
        <begin position="128"/>
        <end position="158"/>
    </location>
</feature>
<evidence type="ECO:0000313" key="3">
    <source>
        <dbReference type="EMBL" id="QQZ51071.1"/>
    </source>
</evidence>
<dbReference type="InterPro" id="IPR008979">
    <property type="entry name" value="Galactose-bd-like_sf"/>
</dbReference>
<feature type="region of interest" description="Disordered" evidence="1">
    <location>
        <begin position="90"/>
        <end position="172"/>
    </location>
</feature>
<dbReference type="Pfam" id="PF08530">
    <property type="entry name" value="PepX_C"/>
    <property type="match status" value="1"/>
</dbReference>
<dbReference type="SUPFAM" id="SSF49785">
    <property type="entry name" value="Galactose-binding domain-like"/>
    <property type="match status" value="1"/>
</dbReference>
<dbReference type="EMBL" id="CP068570">
    <property type="protein sequence ID" value="QQZ51071.1"/>
    <property type="molecule type" value="Genomic_DNA"/>
</dbReference>
<gene>
    <name evidence="3" type="ORF">JKL49_07850</name>
</gene>
<reference evidence="3" key="1">
    <citation type="submission" date="2021-01" db="EMBL/GenBank/DDBJ databases">
        <title>Genome sequence of Phenylobacterium sp. 20VBR1 isolated from a valley glaceir, Ny-Alesund, Svalbard.</title>
        <authorList>
            <person name="Thomas F.A."/>
            <person name="Krishnan K.P."/>
            <person name="Sinha R.K."/>
        </authorList>
    </citation>
    <scope>NUCLEOTIDE SEQUENCE</scope>
    <source>
        <strain evidence="3">20VBR1</strain>
    </source>
</reference>
<feature type="compositionally biased region" description="Basic residues" evidence="1">
    <location>
        <begin position="18"/>
        <end position="29"/>
    </location>
</feature>
<dbReference type="InterPro" id="IPR013736">
    <property type="entry name" value="Xaa-Pro_dipept_C"/>
</dbReference>
<dbReference type="Gene3D" id="2.60.120.260">
    <property type="entry name" value="Galactose-binding domain-like"/>
    <property type="match status" value="1"/>
</dbReference>
<feature type="compositionally biased region" description="Gly residues" evidence="1">
    <location>
        <begin position="30"/>
        <end position="39"/>
    </location>
</feature>
<feature type="region of interest" description="Disordered" evidence="1">
    <location>
        <begin position="1"/>
        <end position="40"/>
    </location>
</feature>
<dbReference type="AlphaFoldDB" id="A0A974P4H9"/>